<dbReference type="AlphaFoldDB" id="A0A369LGT6"/>
<dbReference type="PANTHER" id="PTHR38431:SF1">
    <property type="entry name" value="BLL2305 PROTEIN"/>
    <property type="match status" value="1"/>
</dbReference>
<name>A0A369LGT6_9ACTN</name>
<comment type="caution">
    <text evidence="3">The sequence shown here is derived from an EMBL/GenBank/DDBJ whole genome shotgun (WGS) entry which is preliminary data.</text>
</comment>
<dbReference type="EMBL" id="PPTO01000012">
    <property type="protein sequence ID" value="RDB57238.1"/>
    <property type="molecule type" value="Genomic_DNA"/>
</dbReference>
<feature type="domain" description="Helix-turn-helix" evidence="2">
    <location>
        <begin position="13"/>
        <end position="60"/>
    </location>
</feature>
<feature type="domain" description="PBP" evidence="1">
    <location>
        <begin position="121"/>
        <end position="298"/>
    </location>
</feature>
<dbReference type="InterPro" id="IPR024370">
    <property type="entry name" value="PBP_domain"/>
</dbReference>
<dbReference type="InterPro" id="IPR010093">
    <property type="entry name" value="SinI_DNA-bd"/>
</dbReference>
<evidence type="ECO:0000313" key="3">
    <source>
        <dbReference type="EMBL" id="RDB57238.1"/>
    </source>
</evidence>
<protein>
    <submittedName>
        <fullName evidence="3">Excisionase</fullName>
    </submittedName>
</protein>
<gene>
    <name evidence="3" type="ORF">C1881_07735</name>
</gene>
<organism evidence="3 4">
    <name type="scientific">Slackia isoflavoniconvertens</name>
    <dbReference type="NCBI Taxonomy" id="572010"/>
    <lineage>
        <taxon>Bacteria</taxon>
        <taxon>Bacillati</taxon>
        <taxon>Actinomycetota</taxon>
        <taxon>Coriobacteriia</taxon>
        <taxon>Eggerthellales</taxon>
        <taxon>Eggerthellaceae</taxon>
        <taxon>Slackia</taxon>
    </lineage>
</organism>
<accession>A0A369LGT6</accession>
<dbReference type="InterPro" id="IPR009061">
    <property type="entry name" value="DNA-bd_dom_put_sf"/>
</dbReference>
<dbReference type="Proteomes" id="UP000253975">
    <property type="component" value="Unassembled WGS sequence"/>
</dbReference>
<dbReference type="GO" id="GO:0003677">
    <property type="term" value="F:DNA binding"/>
    <property type="evidence" value="ECO:0007669"/>
    <property type="project" value="InterPro"/>
</dbReference>
<sequence length="329" mass="35018">MRKGAFVREDEALQVEDVSALLGVGRNTVYSLAKSGELASYRVGRKLRFTRADVERYIEASKTGGSPASTGPIPVAPAFAATPSSPYAAAIPEIAPAADPFVISGGDISGDIIAHAISGKGFPCSRAYLGSYLALVDLYLGRADAAVVHLFDRKSGTYNIPYVQRLVPGVPVSVVRVARRSVGLIVQAGNPKHLHSWGSLLTRDASLVNVARGSAMRVLLDEVLCELEARPESVRGYDREVASPDAVAAFVAKGAAEAGVGTSNLAQATLGVDFLPMQNEWIDIVVKKSERTRSLVRAAKRLGDDPRVRRELEALGFDASRLGSIIYES</sequence>
<evidence type="ECO:0000259" key="2">
    <source>
        <dbReference type="Pfam" id="PF12728"/>
    </source>
</evidence>
<dbReference type="NCBIfam" id="TIGR01764">
    <property type="entry name" value="excise"/>
    <property type="match status" value="1"/>
</dbReference>
<dbReference type="SUPFAM" id="SSF46955">
    <property type="entry name" value="Putative DNA-binding domain"/>
    <property type="match status" value="1"/>
</dbReference>
<evidence type="ECO:0000259" key="1">
    <source>
        <dbReference type="Pfam" id="PF12727"/>
    </source>
</evidence>
<dbReference type="Pfam" id="PF12728">
    <property type="entry name" value="HTH_17"/>
    <property type="match status" value="1"/>
</dbReference>
<dbReference type="PANTHER" id="PTHR38431">
    <property type="entry name" value="BLL2305 PROTEIN"/>
    <property type="match status" value="1"/>
</dbReference>
<evidence type="ECO:0000313" key="4">
    <source>
        <dbReference type="Proteomes" id="UP000253975"/>
    </source>
</evidence>
<reference evidence="3 4" key="1">
    <citation type="journal article" date="2018" name="Elife">
        <title>Discovery and characterization of a prevalent human gut bacterial enzyme sufficient for the inactivation of a family of plant toxins.</title>
        <authorList>
            <person name="Koppel N."/>
            <person name="Bisanz J.E."/>
            <person name="Pandelia M.E."/>
            <person name="Turnbaugh P.J."/>
            <person name="Balskus E.P."/>
        </authorList>
    </citation>
    <scope>NUCLEOTIDE SEQUENCE [LARGE SCALE GENOMIC DNA]</scope>
    <source>
        <strain evidence="3 4">OB21 GAM31</strain>
    </source>
</reference>
<dbReference type="InterPro" id="IPR041657">
    <property type="entry name" value="HTH_17"/>
</dbReference>
<dbReference type="Pfam" id="PF12727">
    <property type="entry name" value="PBP_like"/>
    <property type="match status" value="1"/>
</dbReference>
<proteinExistence type="predicted"/>
<dbReference type="SUPFAM" id="SSF53850">
    <property type="entry name" value="Periplasmic binding protein-like II"/>
    <property type="match status" value="1"/>
</dbReference>